<dbReference type="SUPFAM" id="SSF53383">
    <property type="entry name" value="PLP-dependent transferases"/>
    <property type="match status" value="1"/>
</dbReference>
<dbReference type="Proteomes" id="UP000663856">
    <property type="component" value="Unassembled WGS sequence"/>
</dbReference>
<dbReference type="GO" id="GO:0030170">
    <property type="term" value="F:pyridoxal phosphate binding"/>
    <property type="evidence" value="ECO:0007669"/>
    <property type="project" value="InterPro"/>
</dbReference>
<evidence type="ECO:0000313" key="12">
    <source>
        <dbReference type="EMBL" id="CAF4103610.1"/>
    </source>
</evidence>
<evidence type="ECO:0000256" key="7">
    <source>
        <dbReference type="RuleBase" id="RU000382"/>
    </source>
</evidence>
<accession>A0A819UBA1</accession>
<evidence type="ECO:0000313" key="9">
    <source>
        <dbReference type="EMBL" id="CAF2036098.1"/>
    </source>
</evidence>
<keyword evidence="13" id="KW-1185">Reference proteome</keyword>
<dbReference type="PANTHER" id="PTHR11999:SF70">
    <property type="entry name" value="MIP05841P"/>
    <property type="match status" value="1"/>
</dbReference>
<proteinExistence type="inferred from homology"/>
<evidence type="ECO:0000256" key="4">
    <source>
        <dbReference type="ARBA" id="ARBA00022898"/>
    </source>
</evidence>
<organism evidence="11 13">
    <name type="scientific">Rotaria magnacalcarata</name>
    <dbReference type="NCBI Taxonomy" id="392030"/>
    <lineage>
        <taxon>Eukaryota</taxon>
        <taxon>Metazoa</taxon>
        <taxon>Spiralia</taxon>
        <taxon>Gnathifera</taxon>
        <taxon>Rotifera</taxon>
        <taxon>Eurotatoria</taxon>
        <taxon>Bdelloidea</taxon>
        <taxon>Philodinida</taxon>
        <taxon>Philodinidae</taxon>
        <taxon>Rotaria</taxon>
    </lineage>
</organism>
<dbReference type="EMBL" id="CAJNRG010001635">
    <property type="protein sequence ID" value="CAF2036098.1"/>
    <property type="molecule type" value="Genomic_DNA"/>
</dbReference>
<gene>
    <name evidence="11" type="ORF">OVN521_LOCUS20258</name>
    <name evidence="12" type="ORF">UXM345_LOCUS22387</name>
    <name evidence="10" type="ORF">WKI299_LOCUS12724</name>
    <name evidence="9" type="ORF">XDN619_LOCUS5951</name>
</gene>
<dbReference type="InterPro" id="IPR015424">
    <property type="entry name" value="PyrdxlP-dep_Trfase"/>
</dbReference>
<evidence type="ECO:0000256" key="1">
    <source>
        <dbReference type="ARBA" id="ARBA00001933"/>
    </source>
</evidence>
<protein>
    <submittedName>
        <fullName evidence="11">Uncharacterized protein</fullName>
    </submittedName>
</protein>
<dbReference type="InterPro" id="IPR015422">
    <property type="entry name" value="PyrdxlP-dep_Trfase_small"/>
</dbReference>
<evidence type="ECO:0000313" key="10">
    <source>
        <dbReference type="EMBL" id="CAF2064163.1"/>
    </source>
</evidence>
<evidence type="ECO:0000256" key="6">
    <source>
        <dbReference type="PIRSR" id="PIRSR602129-50"/>
    </source>
</evidence>
<evidence type="ECO:0000256" key="3">
    <source>
        <dbReference type="ARBA" id="ARBA00022793"/>
    </source>
</evidence>
<keyword evidence="5 7" id="KW-0456">Lyase</keyword>
<dbReference type="Proteomes" id="UP000663866">
    <property type="component" value="Unassembled WGS sequence"/>
</dbReference>
<dbReference type="InterPro" id="IPR010977">
    <property type="entry name" value="Aromatic_deC"/>
</dbReference>
<dbReference type="GO" id="GO:0016831">
    <property type="term" value="F:carboxy-lyase activity"/>
    <property type="evidence" value="ECO:0007669"/>
    <property type="project" value="UniProtKB-KW"/>
</dbReference>
<dbReference type="GO" id="GO:0019752">
    <property type="term" value="P:carboxylic acid metabolic process"/>
    <property type="evidence" value="ECO:0007669"/>
    <property type="project" value="InterPro"/>
</dbReference>
<evidence type="ECO:0000256" key="5">
    <source>
        <dbReference type="ARBA" id="ARBA00023239"/>
    </source>
</evidence>
<feature type="modified residue" description="N6-(pyridoxal phosphate)lysine" evidence="6">
    <location>
        <position position="337"/>
    </location>
</feature>
<dbReference type="PROSITE" id="PS00392">
    <property type="entry name" value="DDC_GAD_HDC_YDC"/>
    <property type="match status" value="1"/>
</dbReference>
<evidence type="ECO:0000313" key="13">
    <source>
        <dbReference type="Proteomes" id="UP000663866"/>
    </source>
</evidence>
<dbReference type="Gene3D" id="3.40.640.10">
    <property type="entry name" value="Type I PLP-dependent aspartate aminotransferase-like (Major domain)"/>
    <property type="match status" value="1"/>
</dbReference>
<reference evidence="11" key="1">
    <citation type="submission" date="2021-02" db="EMBL/GenBank/DDBJ databases">
        <authorList>
            <person name="Nowell W R."/>
        </authorList>
    </citation>
    <scope>NUCLEOTIDE SEQUENCE</scope>
</reference>
<comment type="similarity">
    <text evidence="2 7">Belongs to the group II decarboxylase family.</text>
</comment>
<feature type="compositionally biased region" description="Basic and acidic residues" evidence="8">
    <location>
        <begin position="1"/>
        <end position="11"/>
    </location>
</feature>
<dbReference type="Proteomes" id="UP000663887">
    <property type="component" value="Unassembled WGS sequence"/>
</dbReference>
<dbReference type="AlphaFoldDB" id="A0A819UBA1"/>
<dbReference type="EMBL" id="CAJNRF010004757">
    <property type="protein sequence ID" value="CAF2064163.1"/>
    <property type="molecule type" value="Genomic_DNA"/>
</dbReference>
<dbReference type="Proteomes" id="UP000663842">
    <property type="component" value="Unassembled WGS sequence"/>
</dbReference>
<dbReference type="InterPro" id="IPR002129">
    <property type="entry name" value="PyrdxlP-dep_de-COase"/>
</dbReference>
<dbReference type="EMBL" id="CAJOBF010003680">
    <property type="protein sequence ID" value="CAF4103610.1"/>
    <property type="molecule type" value="Genomic_DNA"/>
</dbReference>
<dbReference type="Gene3D" id="3.90.1150.10">
    <property type="entry name" value="Aspartate Aminotransferase, domain 1"/>
    <property type="match status" value="1"/>
</dbReference>
<comment type="caution">
    <text evidence="11">The sequence shown here is derived from an EMBL/GenBank/DDBJ whole genome shotgun (WGS) entry which is preliminary data.</text>
</comment>
<dbReference type="InterPro" id="IPR015421">
    <property type="entry name" value="PyrdxlP-dep_Trfase_major"/>
</dbReference>
<dbReference type="EMBL" id="CAJOBG010003970">
    <property type="protein sequence ID" value="CAF4089272.1"/>
    <property type="molecule type" value="Genomic_DNA"/>
</dbReference>
<evidence type="ECO:0000256" key="8">
    <source>
        <dbReference type="SAM" id="MobiDB-lite"/>
    </source>
</evidence>
<dbReference type="Gene3D" id="1.20.1340.10">
    <property type="entry name" value="dopa decarboxylase, N-terminal domain"/>
    <property type="match status" value="1"/>
</dbReference>
<keyword evidence="3" id="KW-0210">Decarboxylase</keyword>
<keyword evidence="4 6" id="KW-0663">Pyridoxal phosphate</keyword>
<feature type="compositionally biased region" description="Basic and acidic residues" evidence="8">
    <location>
        <begin position="18"/>
        <end position="32"/>
    </location>
</feature>
<feature type="region of interest" description="Disordered" evidence="8">
    <location>
        <begin position="1"/>
        <end position="36"/>
    </location>
</feature>
<comment type="cofactor">
    <cofactor evidence="1 6 7">
        <name>pyridoxal 5'-phosphate</name>
        <dbReference type="ChEBI" id="CHEBI:597326"/>
    </cofactor>
</comment>
<dbReference type="GO" id="GO:0006520">
    <property type="term" value="P:amino acid metabolic process"/>
    <property type="evidence" value="ECO:0007669"/>
    <property type="project" value="InterPro"/>
</dbReference>
<evidence type="ECO:0000313" key="11">
    <source>
        <dbReference type="EMBL" id="CAF4089272.1"/>
    </source>
</evidence>
<name>A0A819UBA1_9BILA</name>
<dbReference type="PANTHER" id="PTHR11999">
    <property type="entry name" value="GROUP II PYRIDOXAL-5-PHOSPHATE DECARBOXYLASE"/>
    <property type="match status" value="1"/>
</dbReference>
<dbReference type="InterPro" id="IPR021115">
    <property type="entry name" value="Pyridoxal-P_BS"/>
</dbReference>
<dbReference type="PRINTS" id="PR00800">
    <property type="entry name" value="YHDCRBOXLASE"/>
</dbReference>
<sequence length="519" mass="57760">MNLEHGDHSDTDITSSGGEKRTDFESKNEKVEAVTSSASLDPENWSAYGVLAHNMLDQSISFIRGIRETPIYNILTMPQHVCNLINEPLPEMPQGFEKVCADFTALVLPYATGNIHPRFWGWAAGNGNVGANIAQLMAATMNSNAIGGAQSSTLVEKQVLEWCRQIFGFPESFGGLIVNGTSMAAIVALCIARNQVLGNTRNVRLEGIIGGPKLVGYASSETHFSASKAFELLGLGRNALRFVSVDTNYCIDITHLEKMISEDLENGNLPFCIIGNAGTVNTGSIDDLSALKAIALKYKLWFHVDGAFGALGVLDKELKPRLLGIESADSLAFDFHKWFHVPFDAACLLTRNKMVHLASFSCDESYLTIHEDSADEYPFYYKLGPDLSRGFRALSVWFTLKEHGIRRLGQKVHENCQQIKYLISLLRNYPWIEIKMPAILNIACFRIHPENWVDENKIDLLNENIVNDIQQSGIALPSTTILNGRLYIRCCIINHRTVFSDCDLFVNELVRITQQHLCQ</sequence>
<evidence type="ECO:0000256" key="2">
    <source>
        <dbReference type="ARBA" id="ARBA00009533"/>
    </source>
</evidence>
<dbReference type="Pfam" id="PF00282">
    <property type="entry name" value="Pyridoxal_deC"/>
    <property type="match status" value="1"/>
</dbReference>